<protein>
    <submittedName>
        <fullName evidence="1">Uncharacterized protein</fullName>
    </submittedName>
</protein>
<sequence length="95" mass="10846">MNKLNEIISLHANILDKARRKAIEDFKETKLPNLKDKASNLRISTIAYNFYRKHPSFEFTFLGSNIVALVKSWREDDAKKAANHINKDGDGASNK</sequence>
<evidence type="ECO:0000313" key="1">
    <source>
        <dbReference type="EMBL" id="PON57859.1"/>
    </source>
</evidence>
<comment type="caution">
    <text evidence="1">The sequence shown here is derived from an EMBL/GenBank/DDBJ whole genome shotgun (WGS) entry which is preliminary data.</text>
</comment>
<proteinExistence type="predicted"/>
<reference evidence="2" key="1">
    <citation type="submission" date="2016-06" db="EMBL/GenBank/DDBJ databases">
        <title>Parallel loss of symbiosis genes in relatives of nitrogen-fixing non-legume Parasponia.</title>
        <authorList>
            <person name="Van Velzen R."/>
            <person name="Holmer R."/>
            <person name="Bu F."/>
            <person name="Rutten L."/>
            <person name="Van Zeijl A."/>
            <person name="Liu W."/>
            <person name="Santuari L."/>
            <person name="Cao Q."/>
            <person name="Sharma T."/>
            <person name="Shen D."/>
            <person name="Roswanjaya Y."/>
            <person name="Wardhani T."/>
            <person name="Kalhor M.S."/>
            <person name="Jansen J."/>
            <person name="Van den Hoogen J."/>
            <person name="Gungor B."/>
            <person name="Hartog M."/>
            <person name="Hontelez J."/>
            <person name="Verver J."/>
            <person name="Yang W.-C."/>
            <person name="Schijlen E."/>
            <person name="Repin R."/>
            <person name="Schilthuizen M."/>
            <person name="Schranz E."/>
            <person name="Heidstra R."/>
            <person name="Miyata K."/>
            <person name="Fedorova E."/>
            <person name="Kohlen W."/>
            <person name="Bisseling T."/>
            <person name="Smit S."/>
            <person name="Geurts R."/>
        </authorList>
    </citation>
    <scope>NUCLEOTIDE SEQUENCE [LARGE SCALE GENOMIC DNA]</scope>
    <source>
        <strain evidence="2">cv. WU1-14</strain>
    </source>
</reference>
<dbReference type="Proteomes" id="UP000237105">
    <property type="component" value="Unassembled WGS sequence"/>
</dbReference>
<dbReference type="AlphaFoldDB" id="A0A2P5C9Y5"/>
<name>A0A2P5C9Y5_PARAD</name>
<gene>
    <name evidence="1" type="ORF">PanWU01x14_170720</name>
</gene>
<accession>A0A2P5C9Y5</accession>
<organism evidence="1 2">
    <name type="scientific">Parasponia andersonii</name>
    <name type="common">Sponia andersonii</name>
    <dbReference type="NCBI Taxonomy" id="3476"/>
    <lineage>
        <taxon>Eukaryota</taxon>
        <taxon>Viridiplantae</taxon>
        <taxon>Streptophyta</taxon>
        <taxon>Embryophyta</taxon>
        <taxon>Tracheophyta</taxon>
        <taxon>Spermatophyta</taxon>
        <taxon>Magnoliopsida</taxon>
        <taxon>eudicotyledons</taxon>
        <taxon>Gunneridae</taxon>
        <taxon>Pentapetalae</taxon>
        <taxon>rosids</taxon>
        <taxon>fabids</taxon>
        <taxon>Rosales</taxon>
        <taxon>Cannabaceae</taxon>
        <taxon>Parasponia</taxon>
    </lineage>
</organism>
<evidence type="ECO:0000313" key="2">
    <source>
        <dbReference type="Proteomes" id="UP000237105"/>
    </source>
</evidence>
<keyword evidence="2" id="KW-1185">Reference proteome</keyword>
<dbReference type="EMBL" id="JXTB01000155">
    <property type="protein sequence ID" value="PON57859.1"/>
    <property type="molecule type" value="Genomic_DNA"/>
</dbReference>